<gene>
    <name evidence="20" type="ORF">LOD99_2331</name>
</gene>
<dbReference type="CDD" id="cd18789">
    <property type="entry name" value="SF2_C_XPB"/>
    <property type="match status" value="1"/>
</dbReference>
<keyword evidence="4" id="KW-0227">DNA damage</keyword>
<dbReference type="InterPro" id="IPR001161">
    <property type="entry name" value="XPB/Ssl2"/>
</dbReference>
<evidence type="ECO:0000256" key="12">
    <source>
        <dbReference type="ARBA" id="ARBA00034617"/>
    </source>
</evidence>
<comment type="caution">
    <text evidence="20">The sequence shown here is derived from an EMBL/GenBank/DDBJ whole genome shotgun (WGS) entry which is preliminary data.</text>
</comment>
<dbReference type="AlphaFoldDB" id="A0AAV7K1D9"/>
<evidence type="ECO:0000256" key="10">
    <source>
        <dbReference type="ARBA" id="ARBA00023235"/>
    </source>
</evidence>
<dbReference type="SUPFAM" id="SSF52540">
    <property type="entry name" value="P-loop containing nucleoside triphosphate hydrolases"/>
    <property type="match status" value="2"/>
</dbReference>
<feature type="domain" description="Helicase ATP-binding" evidence="18">
    <location>
        <begin position="313"/>
        <end position="474"/>
    </location>
</feature>
<dbReference type="Proteomes" id="UP001165289">
    <property type="component" value="Unassembled WGS sequence"/>
</dbReference>
<evidence type="ECO:0000256" key="15">
    <source>
        <dbReference type="ARBA" id="ARBA00044810"/>
    </source>
</evidence>
<dbReference type="InterPro" id="IPR006935">
    <property type="entry name" value="Helicase/UvrB_N"/>
</dbReference>
<evidence type="ECO:0000256" key="3">
    <source>
        <dbReference type="ARBA" id="ARBA00022741"/>
    </source>
</evidence>
<keyword evidence="3" id="KW-0547">Nucleotide-binding</keyword>
<dbReference type="PANTHER" id="PTHR11274:SF0">
    <property type="entry name" value="GENERAL TRANSCRIPTION AND DNA REPAIR FACTOR IIH HELICASE SUBUNIT XPB"/>
    <property type="match status" value="1"/>
</dbReference>
<evidence type="ECO:0000256" key="5">
    <source>
        <dbReference type="ARBA" id="ARBA00022801"/>
    </source>
</evidence>
<dbReference type="EC" id="5.6.2.4" evidence="13"/>
<evidence type="ECO:0000256" key="9">
    <source>
        <dbReference type="ARBA" id="ARBA00023204"/>
    </source>
</evidence>
<dbReference type="InterPro" id="IPR050615">
    <property type="entry name" value="ATP-dep_DNA_Helicase"/>
</dbReference>
<dbReference type="GO" id="GO:0003677">
    <property type="term" value="F:DNA binding"/>
    <property type="evidence" value="ECO:0007669"/>
    <property type="project" value="UniProtKB-KW"/>
</dbReference>
<protein>
    <recommendedName>
        <fullName evidence="14">General transcription and DNA repair factor IIH helicase/translocase subunit XPB</fullName>
        <ecNumber evidence="13">5.6.2.4</ecNumber>
    </recommendedName>
    <alternativeName>
        <fullName evidence="15">DNA 3'-5' helicase/translocase XPB</fullName>
    </alternativeName>
</protein>
<dbReference type="InterPro" id="IPR014001">
    <property type="entry name" value="Helicase_ATP-bd"/>
</dbReference>
<evidence type="ECO:0000313" key="20">
    <source>
        <dbReference type="EMBL" id="KAI6655042.1"/>
    </source>
</evidence>
<keyword evidence="21" id="KW-1185">Reference proteome</keyword>
<keyword evidence="11" id="KW-0539">Nucleus</keyword>
<dbReference type="InterPro" id="IPR027417">
    <property type="entry name" value="P-loop_NTPase"/>
</dbReference>
<comment type="catalytic activity">
    <reaction evidence="12">
        <text>Couples ATP hydrolysis with the unwinding of duplex DNA by translocating in the 3'-5' direction.</text>
        <dbReference type="EC" id="5.6.2.4"/>
    </reaction>
</comment>
<evidence type="ECO:0000256" key="6">
    <source>
        <dbReference type="ARBA" id="ARBA00022806"/>
    </source>
</evidence>
<dbReference type="CDD" id="cd18029">
    <property type="entry name" value="DEXHc_XPB"/>
    <property type="match status" value="1"/>
</dbReference>
<dbReference type="PROSITE" id="PS51192">
    <property type="entry name" value="HELICASE_ATP_BIND_1"/>
    <property type="match status" value="1"/>
</dbReference>
<feature type="region of interest" description="Disordered" evidence="17">
    <location>
        <begin position="707"/>
        <end position="748"/>
    </location>
</feature>
<comment type="subcellular location">
    <subcellularLocation>
        <location evidence="1">Nucleus</location>
    </subcellularLocation>
</comment>
<reference evidence="20 21" key="1">
    <citation type="journal article" date="2023" name="BMC Biol.">
        <title>The compact genome of the sponge Oopsacas minuta (Hexactinellida) is lacking key metazoan core genes.</title>
        <authorList>
            <person name="Santini S."/>
            <person name="Schenkelaars Q."/>
            <person name="Jourda C."/>
            <person name="Duchesne M."/>
            <person name="Belahbib H."/>
            <person name="Rocher C."/>
            <person name="Selva M."/>
            <person name="Riesgo A."/>
            <person name="Vervoort M."/>
            <person name="Leys S.P."/>
            <person name="Kodjabachian L."/>
            <person name="Le Bivic A."/>
            <person name="Borchiellini C."/>
            <person name="Claverie J.M."/>
            <person name="Renard E."/>
        </authorList>
    </citation>
    <scope>NUCLEOTIDE SEQUENCE [LARGE SCALE GENOMIC DNA]</scope>
    <source>
        <strain evidence="20">SPO-2</strain>
    </source>
</reference>
<dbReference type="GO" id="GO:0005524">
    <property type="term" value="F:ATP binding"/>
    <property type="evidence" value="ECO:0007669"/>
    <property type="project" value="UniProtKB-KW"/>
</dbReference>
<dbReference type="Pfam" id="PF16203">
    <property type="entry name" value="ERCC3_RAD25_C"/>
    <property type="match status" value="1"/>
</dbReference>
<dbReference type="PRINTS" id="PR00851">
    <property type="entry name" value="XRODRMPGMNTB"/>
</dbReference>
<dbReference type="SMART" id="SM00490">
    <property type="entry name" value="HELICc"/>
    <property type="match status" value="1"/>
</dbReference>
<sequence length="783" mass="89582">MSLGYSSRHEDNLEELFALPRSATASVEDHGFSSLKTDEFGAKDHSQSLQMKDDHKCRPLWISPDGHIFLETFSPVYKQTQDFLITISEPEGRPQFIHEFKLTPYSLYAAVSVGLNTKDIIDYLGRLCKHNLPTSIVKFIEECTMSFGKVKLVLKHNQYFVESEHGEIMQKLLADNIISGTRKRIETEADFKEATDRIIFKKTARVDVVVRAAQIQDQTVPMETDNTAIPSDIKSYLDNVDDDDEDDDPNTEVFSYEVKQEHLEDLQRRCNELEYPLLAEYEFRHDTENISIPIDLKPTTVLRPYQEKSLRKMFGNGRARSGVIVLPCGAGKTLVGITATCTIKKAAMILCTSAVAVEQWKTEFCRWSTIPRERIGCLVSGQKDDIEKAYIVISTYSMVSYTQQRSYITEAAMKNLQTREWGLMVLDEVQTIPADKFRRVLSAVRAHCKLGLTATLVREDDKIQDLNFLIGPKLYEANWMELQGKGYIAYVRCIEIWCKMTAEFYAEYLRTPRRRRKLLYVMNPNKYRTCQYLVRHHQSRMDKIIVFSDNLFALRNYAITLGKPFIDGDTPQSERLNILANFKRRPDLNCIFISKVGDNSFDIPDANVLIQISAHGGSRRQEAQRLGRILRAKKDNVTEGYNAYFYTLISQDTEEMYFSTKRQQFLVNQGYSFEVISNLVLDVEYNLNFSSKKEQAQLLQKVLETTDSDHDTENPTSHFGGGPGHAKSSLGRGGYSGGRDNYTKSSHSLAALSGGDDMTYLEYSSPATHNKKHQHPLFNLRRK</sequence>
<keyword evidence="6" id="KW-0347">Helicase</keyword>
<dbReference type="Pfam" id="PF13625">
    <property type="entry name" value="Helicase_C_3"/>
    <property type="match status" value="1"/>
</dbReference>
<keyword evidence="7" id="KW-0067">ATP-binding</keyword>
<name>A0AAV7K1D9_9METZ</name>
<comment type="catalytic activity">
    <reaction evidence="16">
        <text>ATP + H2O = ADP + phosphate + H(+)</text>
        <dbReference type="Rhea" id="RHEA:13065"/>
        <dbReference type="ChEBI" id="CHEBI:15377"/>
        <dbReference type="ChEBI" id="CHEBI:15378"/>
        <dbReference type="ChEBI" id="CHEBI:30616"/>
        <dbReference type="ChEBI" id="CHEBI:43474"/>
        <dbReference type="ChEBI" id="CHEBI:456216"/>
        <dbReference type="EC" id="5.6.2.4"/>
    </reaction>
</comment>
<accession>A0AAV7K1D9</accession>
<dbReference type="Pfam" id="PF04851">
    <property type="entry name" value="ResIII"/>
    <property type="match status" value="1"/>
</dbReference>
<dbReference type="InterPro" id="IPR032438">
    <property type="entry name" value="ERCC3_RAD25_C"/>
</dbReference>
<evidence type="ECO:0000256" key="13">
    <source>
        <dbReference type="ARBA" id="ARBA00034808"/>
    </source>
</evidence>
<evidence type="ECO:0000256" key="14">
    <source>
        <dbReference type="ARBA" id="ARBA00044799"/>
    </source>
</evidence>
<comment type="similarity">
    <text evidence="2">Belongs to the helicase family. RAD25/XPB subfamily.</text>
</comment>
<dbReference type="GO" id="GO:0005675">
    <property type="term" value="C:transcription factor TFIIH holo complex"/>
    <property type="evidence" value="ECO:0007669"/>
    <property type="project" value="TreeGrafter"/>
</dbReference>
<dbReference type="FunFam" id="3.40.50.300:FF:000077">
    <property type="entry name" value="Probable DNA repair helicase RAD25"/>
    <property type="match status" value="1"/>
</dbReference>
<evidence type="ECO:0000256" key="17">
    <source>
        <dbReference type="SAM" id="MobiDB-lite"/>
    </source>
</evidence>
<dbReference type="FunFam" id="3.40.50.300:FF:000117">
    <property type="entry name" value="Putative DNA repair helicase rad25"/>
    <property type="match status" value="1"/>
</dbReference>
<feature type="domain" description="Helicase C-terminal" evidence="19">
    <location>
        <begin position="528"/>
        <end position="687"/>
    </location>
</feature>
<dbReference type="SMART" id="SM00487">
    <property type="entry name" value="DEXDc"/>
    <property type="match status" value="1"/>
</dbReference>
<dbReference type="GO" id="GO:0097550">
    <property type="term" value="C:transcription preinitiation complex"/>
    <property type="evidence" value="ECO:0007669"/>
    <property type="project" value="TreeGrafter"/>
</dbReference>
<keyword evidence="5" id="KW-0378">Hydrolase</keyword>
<keyword evidence="10" id="KW-0413">Isomerase</keyword>
<dbReference type="GO" id="GO:0006289">
    <property type="term" value="P:nucleotide-excision repair"/>
    <property type="evidence" value="ECO:0007669"/>
    <property type="project" value="InterPro"/>
</dbReference>
<evidence type="ECO:0000256" key="4">
    <source>
        <dbReference type="ARBA" id="ARBA00022763"/>
    </source>
</evidence>
<dbReference type="EMBL" id="JAKMXF010000210">
    <property type="protein sequence ID" value="KAI6655042.1"/>
    <property type="molecule type" value="Genomic_DNA"/>
</dbReference>
<dbReference type="PANTHER" id="PTHR11274">
    <property type="entry name" value="RAD25/XP-B DNA REPAIR HELICASE"/>
    <property type="match status" value="1"/>
</dbReference>
<evidence type="ECO:0000259" key="19">
    <source>
        <dbReference type="PROSITE" id="PS51194"/>
    </source>
</evidence>
<organism evidence="20 21">
    <name type="scientific">Oopsacas minuta</name>
    <dbReference type="NCBI Taxonomy" id="111878"/>
    <lineage>
        <taxon>Eukaryota</taxon>
        <taxon>Metazoa</taxon>
        <taxon>Porifera</taxon>
        <taxon>Hexactinellida</taxon>
        <taxon>Hexasterophora</taxon>
        <taxon>Lyssacinosida</taxon>
        <taxon>Leucopsacidae</taxon>
        <taxon>Oopsacas</taxon>
    </lineage>
</organism>
<keyword evidence="9" id="KW-0234">DNA repair</keyword>
<evidence type="ECO:0000256" key="11">
    <source>
        <dbReference type="ARBA" id="ARBA00023242"/>
    </source>
</evidence>
<dbReference type="PROSITE" id="PS51194">
    <property type="entry name" value="HELICASE_CTER"/>
    <property type="match status" value="1"/>
</dbReference>
<dbReference type="GO" id="GO:0043138">
    <property type="term" value="F:3'-5' DNA helicase activity"/>
    <property type="evidence" value="ECO:0007669"/>
    <property type="project" value="UniProtKB-EC"/>
</dbReference>
<evidence type="ECO:0000259" key="18">
    <source>
        <dbReference type="PROSITE" id="PS51192"/>
    </source>
</evidence>
<evidence type="ECO:0000256" key="1">
    <source>
        <dbReference type="ARBA" id="ARBA00004123"/>
    </source>
</evidence>
<dbReference type="InterPro" id="IPR032830">
    <property type="entry name" value="XPB/Ssl2_N"/>
</dbReference>
<evidence type="ECO:0000256" key="16">
    <source>
        <dbReference type="ARBA" id="ARBA00048988"/>
    </source>
</evidence>
<dbReference type="GO" id="GO:0000112">
    <property type="term" value="C:nucleotide-excision repair factor 3 complex"/>
    <property type="evidence" value="ECO:0007669"/>
    <property type="project" value="TreeGrafter"/>
</dbReference>
<dbReference type="GO" id="GO:0006367">
    <property type="term" value="P:transcription initiation at RNA polymerase II promoter"/>
    <property type="evidence" value="ECO:0007669"/>
    <property type="project" value="InterPro"/>
</dbReference>
<dbReference type="NCBIfam" id="TIGR00603">
    <property type="entry name" value="rad25"/>
    <property type="match status" value="1"/>
</dbReference>
<evidence type="ECO:0000313" key="21">
    <source>
        <dbReference type="Proteomes" id="UP001165289"/>
    </source>
</evidence>
<evidence type="ECO:0000256" key="8">
    <source>
        <dbReference type="ARBA" id="ARBA00023125"/>
    </source>
</evidence>
<evidence type="ECO:0000256" key="2">
    <source>
        <dbReference type="ARBA" id="ARBA00006637"/>
    </source>
</evidence>
<dbReference type="InterPro" id="IPR001650">
    <property type="entry name" value="Helicase_C-like"/>
</dbReference>
<dbReference type="GO" id="GO:0016787">
    <property type="term" value="F:hydrolase activity"/>
    <property type="evidence" value="ECO:0007669"/>
    <property type="project" value="UniProtKB-KW"/>
</dbReference>
<evidence type="ECO:0000256" key="7">
    <source>
        <dbReference type="ARBA" id="ARBA00022840"/>
    </source>
</evidence>
<keyword evidence="8" id="KW-0238">DNA-binding</keyword>
<dbReference type="Gene3D" id="3.40.50.300">
    <property type="entry name" value="P-loop containing nucleotide triphosphate hydrolases"/>
    <property type="match status" value="2"/>
</dbReference>
<proteinExistence type="inferred from homology"/>